<dbReference type="PANTHER" id="PTHR30032:SF4">
    <property type="entry name" value="AMIDASE ENHANCER"/>
    <property type="match status" value="1"/>
</dbReference>
<keyword evidence="4" id="KW-1185">Reference proteome</keyword>
<dbReference type="EMBL" id="SLUO01000003">
    <property type="protein sequence ID" value="TCL59937.1"/>
    <property type="molecule type" value="Genomic_DNA"/>
</dbReference>
<keyword evidence="1" id="KW-1133">Transmembrane helix</keyword>
<dbReference type="InterPro" id="IPR013486">
    <property type="entry name" value="SpoIID/LytB"/>
</dbReference>
<evidence type="ECO:0000313" key="3">
    <source>
        <dbReference type="EMBL" id="TCL59937.1"/>
    </source>
</evidence>
<dbReference type="AlphaFoldDB" id="A0A4V2QCE2"/>
<keyword evidence="1" id="KW-0812">Transmembrane</keyword>
<dbReference type="GO" id="GO:0030288">
    <property type="term" value="C:outer membrane-bounded periplasmic space"/>
    <property type="evidence" value="ECO:0007669"/>
    <property type="project" value="TreeGrafter"/>
</dbReference>
<protein>
    <submittedName>
        <fullName evidence="3">Stage II sporulation protein D</fullName>
    </submittedName>
</protein>
<keyword evidence="1" id="KW-0472">Membrane</keyword>
<evidence type="ECO:0000259" key="2">
    <source>
        <dbReference type="Pfam" id="PF08486"/>
    </source>
</evidence>
<evidence type="ECO:0000313" key="4">
    <source>
        <dbReference type="Proteomes" id="UP000295718"/>
    </source>
</evidence>
<feature type="transmembrane region" description="Helical" evidence="1">
    <location>
        <begin position="7"/>
        <end position="26"/>
    </location>
</feature>
<dbReference type="Proteomes" id="UP000295718">
    <property type="component" value="Unassembled WGS sequence"/>
</dbReference>
<dbReference type="RefSeq" id="WP_031389679.1">
    <property type="nucleotide sequence ID" value="NZ_JPNB01000001.1"/>
</dbReference>
<gene>
    <name evidence="3" type="ORF">EDD76_103127</name>
</gene>
<name>A0A4V2QCE2_9FIRM</name>
<dbReference type="STRING" id="1469948.GCA_000732725_00933"/>
<organism evidence="3 4">
    <name type="scientific">Kineothrix alysoides</name>
    <dbReference type="NCBI Taxonomy" id="1469948"/>
    <lineage>
        <taxon>Bacteria</taxon>
        <taxon>Bacillati</taxon>
        <taxon>Bacillota</taxon>
        <taxon>Clostridia</taxon>
        <taxon>Lachnospirales</taxon>
        <taxon>Lachnospiraceae</taxon>
        <taxon>Kineothrix</taxon>
    </lineage>
</organism>
<reference evidence="3 4" key="1">
    <citation type="submission" date="2019-03" db="EMBL/GenBank/DDBJ databases">
        <title>Genomic Encyclopedia of Type Strains, Phase IV (KMG-IV): sequencing the most valuable type-strain genomes for metagenomic binning, comparative biology and taxonomic classification.</title>
        <authorList>
            <person name="Goeker M."/>
        </authorList>
    </citation>
    <scope>NUCLEOTIDE SEQUENCE [LARGE SCALE GENOMIC DNA]</scope>
    <source>
        <strain evidence="3 4">DSM 100556</strain>
    </source>
</reference>
<dbReference type="Pfam" id="PF08486">
    <property type="entry name" value="SpoIID"/>
    <property type="match status" value="1"/>
</dbReference>
<proteinExistence type="predicted"/>
<dbReference type="PANTHER" id="PTHR30032">
    <property type="entry name" value="N-ACETYLMURAMOYL-L-ALANINE AMIDASE-RELATED"/>
    <property type="match status" value="1"/>
</dbReference>
<dbReference type="OrthoDB" id="9794671at2"/>
<sequence>MNKNVRMFLKVLFCVIGLFIIIYILAVSVRMGRIKQPEGEYIRLQDALLLSEALEVGDGAEAAFSALKGELSADSEAVLSYEQFLILFSAIVPQDAASAYEKEYEEKYREGFFFLKDDWYRLYDSLLTYYDMRERIVFDSVTILGTGQEVRDEKGNSLAEKEMLTEKGKFSYASDSFTEYKYQAIKAYKKDEVFLTVYQVVSRGYSLHNVWIVEAQDSILSVFVQGYEIELPYGKAEQAQREQIADMEFADGSLQSVKIKNEKINGKLLSFGDGSIEIEGYGKYPYEEGLKVYKLYGMLSECGQEDLRIGYNFTDFVLEDGVICAGLITRDEAMENIRVLIKNTNFGSVYHEKLELTADTDFVVSYGNYDDLKREEHKAGEKIVIGGDSEYFTGERVYIEPTALTGRIQLLSVDRAQGTPAYRGKLEISHTQDGLVVVNEVLLEEYLYSVVPSEMPASYPLEALKAQAICARTYAYRHMSHSGVAQFGAHVDDSAGYQVYNNIAENAQTTKAVKETTGELLFYGEELCGSYYYSTSCGFGSDSNIWKSDSGEDTSYLVAKRIGEDGDEYSGEEMTKEEVFDSFIGQSFDSDYEREEAWYRWSYKVEHADSEKILASIQKRYEANEKLVLTKEKDGSFTSEPVKKLGEIKNIYIEKRNSGGAADELIVEGTKKTYKIISEHNIRYVLSDGESMVVRQDGSEVASPSLLPSAYMTIMTSKEEGVVVGYTLAGGGYGHGVGMSQNGAKAMAAKGFDAQGILSFFYQTCEIKNAY</sequence>
<accession>A0A4V2QCE2</accession>
<dbReference type="GO" id="GO:0030435">
    <property type="term" value="P:sporulation resulting in formation of a cellular spore"/>
    <property type="evidence" value="ECO:0007669"/>
    <property type="project" value="InterPro"/>
</dbReference>
<evidence type="ECO:0000256" key="1">
    <source>
        <dbReference type="SAM" id="Phobius"/>
    </source>
</evidence>
<dbReference type="NCBIfam" id="TIGR02669">
    <property type="entry name" value="SpoIID_LytB"/>
    <property type="match status" value="1"/>
</dbReference>
<feature type="domain" description="Sporulation stage II protein D amidase enhancer LytB N-terminal" evidence="2">
    <location>
        <begin position="432"/>
        <end position="523"/>
    </location>
</feature>
<dbReference type="InterPro" id="IPR051922">
    <property type="entry name" value="Bact_Sporulation_Assoc"/>
</dbReference>
<comment type="caution">
    <text evidence="3">The sequence shown here is derived from an EMBL/GenBank/DDBJ whole genome shotgun (WGS) entry which is preliminary data.</text>
</comment>
<dbReference type="InterPro" id="IPR013693">
    <property type="entry name" value="SpoIID/LytB_N"/>
</dbReference>